<feature type="signal peptide" evidence="1">
    <location>
        <begin position="1"/>
        <end position="23"/>
    </location>
</feature>
<dbReference type="InterPro" id="IPR036034">
    <property type="entry name" value="PDZ_sf"/>
</dbReference>
<dbReference type="RefSeq" id="WP_084083224.1">
    <property type="nucleotide sequence ID" value="NZ_FQWZ01000003.1"/>
</dbReference>
<keyword evidence="4" id="KW-1185">Reference proteome</keyword>
<dbReference type="SUPFAM" id="SSF52096">
    <property type="entry name" value="ClpP/crotonase"/>
    <property type="match status" value="1"/>
</dbReference>
<evidence type="ECO:0000313" key="4">
    <source>
        <dbReference type="Proteomes" id="UP000199758"/>
    </source>
</evidence>
<name>A0A1M5MT99_9GAMM</name>
<evidence type="ECO:0000256" key="1">
    <source>
        <dbReference type="SAM" id="SignalP"/>
    </source>
</evidence>
<dbReference type="CDD" id="cd07561">
    <property type="entry name" value="Peptidase_S41_CPP_like"/>
    <property type="match status" value="1"/>
</dbReference>
<sequence length="521" mass="55657">MRCSLPSPLRTPLLLLASSVLLAACGGGGSSGSFAGSNLTLWEQRTAQSDKIAAICAVPRTGVDPFNNNRPYPDRSGTLADERNWVRTYMDEVYLWYREIPFVDAGNYTAAEYGGSVTDALDAYFQALKTPQIVDDRPKDGFSFTFPTDEWRALSQGGVSVGYGMQVALLATRPPREARIAYTDPNTPAAAASIARGGAILAIDGVDLVNDSSDDGVDTLNRGLFPSTEGERHTFTIRDLGSDSTRDVTLSAQVVTSTPVQNVLTLDTASGRVGYLLFNDHIATAEGQLLRAITQLRDAGVSDLVLDLRYNGGGFLDIASELSFMIAGDTRTRGKTFERLSFNDKNPLARASDVATPFHSSTQGFDRSVAEGTPLPTLNLPRVFVLIGDGTCSASEAIINGLRGVDVDVVLIGDTTCGKPYGFYAQDNCGLSYFAIEFAGVNNKGFGDYANGFVPGCIVADDFTAALGNPQEDLLATALRYRDVGNCGSATRPSSADGANTRPVTLLRSPLRENAYRAIPR</sequence>
<dbReference type="EMBL" id="FQWZ01000003">
    <property type="protein sequence ID" value="SHG80139.1"/>
    <property type="molecule type" value="Genomic_DNA"/>
</dbReference>
<dbReference type="Pfam" id="PF03572">
    <property type="entry name" value="Peptidase_S41"/>
    <property type="match status" value="1"/>
</dbReference>
<reference evidence="3 4" key="1">
    <citation type="submission" date="2016-11" db="EMBL/GenBank/DDBJ databases">
        <authorList>
            <person name="Jaros S."/>
            <person name="Januszkiewicz K."/>
            <person name="Wedrychowicz H."/>
        </authorList>
    </citation>
    <scope>NUCLEOTIDE SEQUENCE [LARGE SCALE GENOMIC DNA]</scope>
    <source>
        <strain evidence="3 4">CGMCC 1.7049</strain>
    </source>
</reference>
<dbReference type="PROSITE" id="PS51257">
    <property type="entry name" value="PROKAR_LIPOPROTEIN"/>
    <property type="match status" value="1"/>
</dbReference>
<dbReference type="GO" id="GO:0004175">
    <property type="term" value="F:endopeptidase activity"/>
    <property type="evidence" value="ECO:0007669"/>
    <property type="project" value="TreeGrafter"/>
</dbReference>
<dbReference type="GO" id="GO:0007165">
    <property type="term" value="P:signal transduction"/>
    <property type="evidence" value="ECO:0007669"/>
    <property type="project" value="TreeGrafter"/>
</dbReference>
<dbReference type="Gene3D" id="3.90.226.10">
    <property type="entry name" value="2-enoyl-CoA Hydratase, Chain A, domain 1"/>
    <property type="match status" value="1"/>
</dbReference>
<dbReference type="Gene3D" id="3.30.750.170">
    <property type="match status" value="1"/>
</dbReference>
<dbReference type="OrthoDB" id="7168509at2"/>
<dbReference type="GO" id="GO:0006508">
    <property type="term" value="P:proteolysis"/>
    <property type="evidence" value="ECO:0007669"/>
    <property type="project" value="InterPro"/>
</dbReference>
<dbReference type="PANTHER" id="PTHR32060">
    <property type="entry name" value="TAIL-SPECIFIC PROTEASE"/>
    <property type="match status" value="1"/>
</dbReference>
<dbReference type="SUPFAM" id="SSF50156">
    <property type="entry name" value="PDZ domain-like"/>
    <property type="match status" value="1"/>
</dbReference>
<organism evidence="3 4">
    <name type="scientific">Hydrocarboniphaga daqingensis</name>
    <dbReference type="NCBI Taxonomy" id="490188"/>
    <lineage>
        <taxon>Bacteria</taxon>
        <taxon>Pseudomonadati</taxon>
        <taxon>Pseudomonadota</taxon>
        <taxon>Gammaproteobacteria</taxon>
        <taxon>Nevskiales</taxon>
        <taxon>Nevskiaceae</taxon>
        <taxon>Hydrocarboniphaga</taxon>
    </lineage>
</organism>
<keyword evidence="1" id="KW-0732">Signal</keyword>
<dbReference type="Proteomes" id="UP000199758">
    <property type="component" value="Unassembled WGS sequence"/>
</dbReference>
<dbReference type="GO" id="GO:0030288">
    <property type="term" value="C:outer membrane-bounded periplasmic space"/>
    <property type="evidence" value="ECO:0007669"/>
    <property type="project" value="TreeGrafter"/>
</dbReference>
<dbReference type="SMART" id="SM00245">
    <property type="entry name" value="TSPc"/>
    <property type="match status" value="1"/>
</dbReference>
<dbReference type="STRING" id="490188.SAMN04488068_1430"/>
<dbReference type="GO" id="GO:0008236">
    <property type="term" value="F:serine-type peptidase activity"/>
    <property type="evidence" value="ECO:0007669"/>
    <property type="project" value="InterPro"/>
</dbReference>
<protein>
    <submittedName>
        <fullName evidence="3">Peptidase family S41</fullName>
    </submittedName>
</protein>
<dbReference type="InterPro" id="IPR029045">
    <property type="entry name" value="ClpP/crotonase-like_dom_sf"/>
</dbReference>
<dbReference type="Gene3D" id="2.30.42.10">
    <property type="match status" value="1"/>
</dbReference>
<accession>A0A1M5MT99</accession>
<feature type="domain" description="Tail specific protease" evidence="2">
    <location>
        <begin position="243"/>
        <end position="460"/>
    </location>
</feature>
<feature type="chain" id="PRO_5012883752" evidence="1">
    <location>
        <begin position="24"/>
        <end position="521"/>
    </location>
</feature>
<dbReference type="PANTHER" id="PTHR32060:SF30">
    <property type="entry name" value="CARBOXY-TERMINAL PROCESSING PROTEASE CTPA"/>
    <property type="match status" value="1"/>
</dbReference>
<evidence type="ECO:0000313" key="3">
    <source>
        <dbReference type="EMBL" id="SHG80139.1"/>
    </source>
</evidence>
<dbReference type="InterPro" id="IPR005151">
    <property type="entry name" value="Tail-specific_protease"/>
</dbReference>
<gene>
    <name evidence="3" type="ORF">SAMN04488068_1430</name>
</gene>
<proteinExistence type="predicted"/>
<evidence type="ECO:0000259" key="2">
    <source>
        <dbReference type="SMART" id="SM00245"/>
    </source>
</evidence>
<dbReference type="AlphaFoldDB" id="A0A1M5MT99"/>